<gene>
    <name evidence="2" type="ORF">CMESO_151</name>
</gene>
<feature type="transmembrane region" description="Helical" evidence="1">
    <location>
        <begin position="496"/>
        <end position="520"/>
    </location>
</feature>
<dbReference type="Proteomes" id="UP000243348">
    <property type="component" value="Nucleomorph 1"/>
</dbReference>
<organism evidence="2 3">
    <name type="scientific">Chroomonas mesostigmatica CCMP1168</name>
    <dbReference type="NCBI Taxonomy" id="1195612"/>
    <lineage>
        <taxon>Eukaryota</taxon>
        <taxon>Cryptophyceae</taxon>
        <taxon>Pyrenomonadales</taxon>
        <taxon>Chroomonadaceae</taxon>
        <taxon>Chroomonas</taxon>
    </lineage>
</organism>
<name>J7G2T4_9CRYP</name>
<evidence type="ECO:0000256" key="1">
    <source>
        <dbReference type="SAM" id="Phobius"/>
    </source>
</evidence>
<keyword evidence="1" id="KW-0812">Transmembrane</keyword>
<reference evidence="2 3" key="1">
    <citation type="journal article" date="2012" name="Genome Biol. Evol.">
        <title>Nucleomorph genome sequence of the cryptophyte alga Chroomonas mesostigmatica CCMP1168 reveals lineage-specific gene loss and genome complexity.</title>
        <authorList>
            <person name="Moore C.E."/>
            <person name="Curtis B."/>
            <person name="Mills T."/>
            <person name="Tanifuji G."/>
            <person name="Archibald J.M."/>
        </authorList>
    </citation>
    <scope>NUCLEOTIDE SEQUENCE [LARGE SCALE GENOMIC DNA]</scope>
    <source>
        <strain evidence="2 3">CCMP1168</strain>
    </source>
</reference>
<sequence length="737" mass="89412">MNNKINFSKKNNKNFFFHCSLFIIFNNIGVNRHFQKKILVSSIQAIFNFTVEYCQKNKCFEIFFYNFLKKKFIFGLQSFSIYFFFLTIVENSYIFHILFRKNKFNFLLNKKKILQVEFMKNDELFFKSILNRFFPIFFLESFLLEIEILYENSKKNIFFENYHIEKFLRVCCFFASFFSDQSLFEHYSSFIKGQIDFLGDIFGFFFLEKSTKKSELFFNDTFSEIYETFNLKNKTRLKLIKEKNIEAMPFIKEELRKHNPIPKIKNKFKTIERKIKFKLDISLSKRCYFYQKYFMVKNNERNKLECSYFSFLGDLFFKIPISKFSPLIALFIQFSMFRFLKKDSHFIIHNILSIFLFFLLERKNHEKIFKSKIINYFGVNFQETAFFCFLFFKKKSTANWIKLNKKHNEVLSKPFFFYFSYFYNSLKKPCDYIKIFFKNYFSKKILKLEFFIFIQNSSFNISSYYRNISFLGEKKKQRILFAFIKKKFFKIKNVQCYLFLSNSIYDFLVLNSQNLIFFLFSSFKSNFLLNFGKIYVTFLKQILFLVKILILLKVKINLNPNLFFSSLVCRLLSGKKIAFTHKDALFVKKFSKLIRFLRPKKFFLFLKLWNAIFFPFNKNETIFSKWRIVTKLHIRTLNKSQKKLSFISFLNCIKIRSSYILLIKKFQKLTMNSMNLLSNKILDCITKISCFFLPNHSSFFGKFLFCVSNSVEKILYETSDQNFISKIKTKNLKFIFN</sequence>
<dbReference type="EMBL" id="CP003680">
    <property type="protein sequence ID" value="AFP65339.1"/>
    <property type="molecule type" value="Genomic_DNA"/>
</dbReference>
<protein>
    <submittedName>
        <fullName evidence="2">Uncharacterized protein</fullName>
    </submittedName>
</protein>
<keyword evidence="2" id="KW-0542">Nucleomorph</keyword>
<geneLocation type="nucleomorph" evidence="2"/>
<feature type="transmembrane region" description="Helical" evidence="1">
    <location>
        <begin position="344"/>
        <end position="361"/>
    </location>
</feature>
<proteinExistence type="predicted"/>
<evidence type="ECO:0000313" key="3">
    <source>
        <dbReference type="Proteomes" id="UP000243348"/>
    </source>
</evidence>
<feature type="transmembrane region" description="Helical" evidence="1">
    <location>
        <begin position="532"/>
        <end position="552"/>
    </location>
</feature>
<dbReference type="AlphaFoldDB" id="J7G2T4"/>
<feature type="transmembrane region" description="Helical" evidence="1">
    <location>
        <begin position="373"/>
        <end position="392"/>
    </location>
</feature>
<keyword evidence="1" id="KW-0472">Membrane</keyword>
<accession>J7G2T4</accession>
<keyword evidence="1" id="KW-1133">Transmembrane helix</keyword>
<feature type="transmembrane region" description="Helical" evidence="1">
    <location>
        <begin position="79"/>
        <end position="99"/>
    </location>
</feature>
<feature type="transmembrane region" description="Helical" evidence="1">
    <location>
        <begin position="15"/>
        <end position="34"/>
    </location>
</feature>
<evidence type="ECO:0000313" key="2">
    <source>
        <dbReference type="EMBL" id="AFP65339.1"/>
    </source>
</evidence>